<evidence type="ECO:0000313" key="4">
    <source>
        <dbReference type="Proteomes" id="UP000095447"/>
    </source>
</evidence>
<evidence type="ECO:0000256" key="1">
    <source>
        <dbReference type="ARBA" id="ARBA00022679"/>
    </source>
</evidence>
<protein>
    <submittedName>
        <fullName evidence="3">Magnesium-protoporphyrin O-methyltransferase</fullName>
        <ecNumber evidence="3">2.1.1.11</ecNumber>
    </submittedName>
</protein>
<reference evidence="3 4" key="1">
    <citation type="submission" date="2015-09" db="EMBL/GenBank/DDBJ databases">
        <authorList>
            <consortium name="Pathogen Informatics"/>
        </authorList>
    </citation>
    <scope>NUCLEOTIDE SEQUENCE [LARGE SCALE GENOMIC DNA]</scope>
    <source>
        <strain evidence="3 4">2789STDY5608838</strain>
    </source>
</reference>
<dbReference type="AlphaFoldDB" id="A0A173YZ07"/>
<keyword evidence="1 3" id="KW-0808">Transferase</keyword>
<dbReference type="PANTHER" id="PTHR43861">
    <property type="entry name" value="TRANS-ACONITATE 2-METHYLTRANSFERASE-RELATED"/>
    <property type="match status" value="1"/>
</dbReference>
<dbReference type="Proteomes" id="UP000095447">
    <property type="component" value="Unassembled WGS sequence"/>
</dbReference>
<gene>
    <name evidence="3" type="primary">bchM</name>
    <name evidence="3" type="ORF">ERS852395_01022</name>
</gene>
<dbReference type="SUPFAM" id="SSF53335">
    <property type="entry name" value="S-adenosyl-L-methionine-dependent methyltransferases"/>
    <property type="match status" value="1"/>
</dbReference>
<dbReference type="InterPro" id="IPR041698">
    <property type="entry name" value="Methyltransf_25"/>
</dbReference>
<dbReference type="Gene3D" id="3.40.50.150">
    <property type="entry name" value="Vaccinia Virus protein VP39"/>
    <property type="match status" value="1"/>
</dbReference>
<keyword evidence="3" id="KW-0489">Methyltransferase</keyword>
<evidence type="ECO:0000313" key="3">
    <source>
        <dbReference type="EMBL" id="CUN68185.1"/>
    </source>
</evidence>
<dbReference type="Pfam" id="PF13649">
    <property type="entry name" value="Methyltransf_25"/>
    <property type="match status" value="1"/>
</dbReference>
<dbReference type="InterPro" id="IPR029063">
    <property type="entry name" value="SAM-dependent_MTases_sf"/>
</dbReference>
<accession>A0A173YZ07</accession>
<evidence type="ECO:0000259" key="2">
    <source>
        <dbReference type="Pfam" id="PF13649"/>
    </source>
</evidence>
<organism evidence="3 4">
    <name type="scientific">Blautia obeum</name>
    <dbReference type="NCBI Taxonomy" id="40520"/>
    <lineage>
        <taxon>Bacteria</taxon>
        <taxon>Bacillati</taxon>
        <taxon>Bacillota</taxon>
        <taxon>Clostridia</taxon>
        <taxon>Lachnospirales</taxon>
        <taxon>Lachnospiraceae</taxon>
        <taxon>Blautia</taxon>
    </lineage>
</organism>
<feature type="domain" description="Methyltransferase" evidence="2">
    <location>
        <begin position="41"/>
        <end position="126"/>
    </location>
</feature>
<sequence>MNSTQNDKLVYVDEWNVSSQYFYKNEYYSWMADNLTGHKKVLEIGCGTGYSTLALLEKGYDVIAIEKNEECIRKAEHLVSENGDFDSKVVFLQGDVAEETFRNDLLEQYEFDVVICWNIGSYWNREMMTYYLPHMIEYGLDVQQIRVNPESSYAELIVWYACKLAKEKNVSVNIVDRCGEQLNEHNDPYYKCLKDEFSFAKIEYKNKEGKSLSKGGRVLTTNGQASFESVMDIVFVSILLDS</sequence>
<dbReference type="EC" id="2.1.1.11" evidence="3"/>
<name>A0A173YZ07_9FIRM</name>
<dbReference type="GO" id="GO:0032259">
    <property type="term" value="P:methylation"/>
    <property type="evidence" value="ECO:0007669"/>
    <property type="project" value="UniProtKB-KW"/>
</dbReference>
<dbReference type="RefSeq" id="WP_055052892.1">
    <property type="nucleotide sequence ID" value="NZ_CYZA01000004.1"/>
</dbReference>
<proteinExistence type="predicted"/>
<dbReference type="GO" id="GO:0046406">
    <property type="term" value="F:magnesium protoporphyrin IX methyltransferase activity"/>
    <property type="evidence" value="ECO:0007669"/>
    <property type="project" value="UniProtKB-EC"/>
</dbReference>
<dbReference type="CDD" id="cd02440">
    <property type="entry name" value="AdoMet_MTases"/>
    <property type="match status" value="1"/>
</dbReference>
<dbReference type="EMBL" id="CYZA01000004">
    <property type="protein sequence ID" value="CUN68185.1"/>
    <property type="molecule type" value="Genomic_DNA"/>
</dbReference>